<feature type="region of interest" description="Disordered" evidence="1">
    <location>
        <begin position="1"/>
        <end position="121"/>
    </location>
</feature>
<sequence length="121" mass="13292">MNRDTSRDPLRQATPPVPGEQRGKHDNMDAEERGTGAPFVDAETAATTDAIDDAHLPVRHVSDQAAQDRKDCGDRHRGGQESPLKRRERKQHASDNQDEALEETFPASDPTSPFVPAKAPD</sequence>
<dbReference type="AlphaFoldDB" id="A0A8X8FN00"/>
<evidence type="ECO:0000313" key="2">
    <source>
        <dbReference type="EMBL" id="MBD7953347.1"/>
    </source>
</evidence>
<evidence type="ECO:0000256" key="1">
    <source>
        <dbReference type="SAM" id="MobiDB-lite"/>
    </source>
</evidence>
<comment type="caution">
    <text evidence="2">The sequence shown here is derived from an EMBL/GenBank/DDBJ whole genome shotgun (WGS) entry which is preliminary data.</text>
</comment>
<evidence type="ECO:0000313" key="3">
    <source>
        <dbReference type="Proteomes" id="UP000636938"/>
    </source>
</evidence>
<protein>
    <submittedName>
        <fullName evidence="2">Uncharacterized protein</fullName>
    </submittedName>
</protein>
<feature type="compositionally biased region" description="Basic and acidic residues" evidence="1">
    <location>
        <begin position="1"/>
        <end position="10"/>
    </location>
</feature>
<gene>
    <name evidence="2" type="ORF">H9654_03915</name>
</gene>
<dbReference type="Proteomes" id="UP000636938">
    <property type="component" value="Unassembled WGS sequence"/>
</dbReference>
<proteinExistence type="predicted"/>
<feature type="compositionally biased region" description="Basic and acidic residues" evidence="1">
    <location>
        <begin position="52"/>
        <end position="95"/>
    </location>
</feature>
<reference evidence="2 3" key="1">
    <citation type="submission" date="2020-08" db="EMBL/GenBank/DDBJ databases">
        <title>A Genomic Blueprint of the Chicken Gut Microbiome.</title>
        <authorList>
            <person name="Gilroy R."/>
            <person name="Ravi A."/>
            <person name="Getino M."/>
            <person name="Pursley I."/>
            <person name="Horton D.L."/>
            <person name="Alikhan N.-F."/>
            <person name="Baker D."/>
            <person name="Gharbi K."/>
            <person name="Hall N."/>
            <person name="Watson M."/>
            <person name="Adriaenssens E.M."/>
            <person name="Foster-Nyarko E."/>
            <person name="Jarju S."/>
            <person name="Secka A."/>
            <person name="Antonio M."/>
            <person name="Oren A."/>
            <person name="Chaudhuri R."/>
            <person name="La Ragione R.M."/>
            <person name="Hildebrand F."/>
            <person name="Pallen M.J."/>
        </authorList>
    </citation>
    <scope>NUCLEOTIDE SEQUENCE [LARGE SCALE GENOMIC DNA]</scope>
    <source>
        <strain evidence="2 3">Sa5BUN4</strain>
    </source>
</reference>
<keyword evidence="3" id="KW-1185">Reference proteome</keyword>
<name>A0A8X8FN00_9GAMM</name>
<accession>A0A8X8FN00</accession>
<feature type="compositionally biased region" description="Basic and acidic residues" evidence="1">
    <location>
        <begin position="21"/>
        <end position="34"/>
    </location>
</feature>
<dbReference type="EMBL" id="JACSQS010000002">
    <property type="protein sequence ID" value="MBD7953347.1"/>
    <property type="molecule type" value="Genomic_DNA"/>
</dbReference>
<dbReference type="RefSeq" id="WP_191769188.1">
    <property type="nucleotide sequence ID" value="NZ_JACSQS010000002.1"/>
</dbReference>
<organism evidence="2 3">
    <name type="scientific">Stenotrophomonas lacuserhaii</name>
    <dbReference type="NCBI Taxonomy" id="2760084"/>
    <lineage>
        <taxon>Bacteria</taxon>
        <taxon>Pseudomonadati</taxon>
        <taxon>Pseudomonadota</taxon>
        <taxon>Gammaproteobacteria</taxon>
        <taxon>Lysobacterales</taxon>
        <taxon>Lysobacteraceae</taxon>
        <taxon>Stenotrophomonas</taxon>
    </lineage>
</organism>